<proteinExistence type="inferred from homology"/>
<dbReference type="Pfam" id="PF02826">
    <property type="entry name" value="2-Hacid_dh_C"/>
    <property type="match status" value="1"/>
</dbReference>
<dbReference type="InterPro" id="IPR006140">
    <property type="entry name" value="D-isomer_DH_NAD-bd"/>
</dbReference>
<evidence type="ECO:0000256" key="3">
    <source>
        <dbReference type="RuleBase" id="RU003719"/>
    </source>
</evidence>
<keyword evidence="2 3" id="KW-0560">Oxidoreductase</keyword>
<organism evidence="6 8">
    <name type="scientific">Heyndrickxia ginsengihumi</name>
    <dbReference type="NCBI Taxonomy" id="363870"/>
    <lineage>
        <taxon>Bacteria</taxon>
        <taxon>Bacillati</taxon>
        <taxon>Bacillota</taxon>
        <taxon>Bacilli</taxon>
        <taxon>Bacillales</taxon>
        <taxon>Bacillaceae</taxon>
        <taxon>Heyndrickxia</taxon>
    </lineage>
</organism>
<dbReference type="OrthoDB" id="9805416at2"/>
<dbReference type="GO" id="GO:0051287">
    <property type="term" value="F:NAD binding"/>
    <property type="evidence" value="ECO:0007669"/>
    <property type="project" value="InterPro"/>
</dbReference>
<reference evidence="6 8" key="1">
    <citation type="submission" date="2014-10" db="EMBL/GenBank/DDBJ databases">
        <title>Draft genome of phytase producing Bacillus ginsengihumi strain M2.11.</title>
        <authorList>
            <person name="Toymentseva A."/>
            <person name="Boulygina E.A."/>
            <person name="Kazakov S.V."/>
            <person name="Kayumov I."/>
            <person name="Suleimanova A.D."/>
            <person name="Mardanova A.M."/>
            <person name="Maria S.N."/>
            <person name="Sergey M.Y."/>
            <person name="Sharipova M.R."/>
        </authorList>
    </citation>
    <scope>NUCLEOTIDE SEQUENCE [LARGE SCALE GENOMIC DNA]</scope>
    <source>
        <strain evidence="6 8">M2.11</strain>
    </source>
</reference>
<dbReference type="SUPFAM" id="SSF51735">
    <property type="entry name" value="NAD(P)-binding Rossmann-fold domains"/>
    <property type="match status" value="1"/>
</dbReference>
<evidence type="ECO:0000259" key="4">
    <source>
        <dbReference type="Pfam" id="PF00389"/>
    </source>
</evidence>
<name>A0A0A6VBG1_9BACI</name>
<dbReference type="InterPro" id="IPR050223">
    <property type="entry name" value="D-isomer_2-hydroxyacid_DH"/>
</dbReference>
<dbReference type="Proteomes" id="UP000030588">
    <property type="component" value="Unassembled WGS sequence"/>
</dbReference>
<dbReference type="CDD" id="cd05301">
    <property type="entry name" value="GDH"/>
    <property type="match status" value="1"/>
</dbReference>
<evidence type="ECO:0000256" key="2">
    <source>
        <dbReference type="ARBA" id="ARBA00023002"/>
    </source>
</evidence>
<comment type="caution">
    <text evidence="6">The sequence shown here is derived from an EMBL/GenBank/DDBJ whole genome shotgun (WGS) entry which is preliminary data.</text>
</comment>
<dbReference type="STRING" id="363870.NG54_12625"/>
<reference evidence="7" key="2">
    <citation type="submission" date="2020-02" db="EMBL/GenBank/DDBJ databases">
        <authorList>
            <person name="Feng H."/>
        </authorList>
    </citation>
    <scope>NUCLEOTIDE SEQUENCE [LARGE SCALE GENOMIC DNA]</scope>
    <source>
        <strain evidence="7">Gsoil 114</strain>
    </source>
</reference>
<dbReference type="PROSITE" id="PS00065">
    <property type="entry name" value="D_2_HYDROXYACID_DH_1"/>
    <property type="match status" value="1"/>
</dbReference>
<dbReference type="Pfam" id="PF00389">
    <property type="entry name" value="2-Hacid_dh"/>
    <property type="match status" value="1"/>
</dbReference>
<evidence type="ECO:0000313" key="9">
    <source>
        <dbReference type="Proteomes" id="UP000476934"/>
    </source>
</evidence>
<dbReference type="InterPro" id="IPR036291">
    <property type="entry name" value="NAD(P)-bd_dom_sf"/>
</dbReference>
<comment type="similarity">
    <text evidence="1 3">Belongs to the D-isomer specific 2-hydroxyacid dehydrogenase family.</text>
</comment>
<reference evidence="7 9" key="3">
    <citation type="submission" date="2020-03" db="EMBL/GenBank/DDBJ databases">
        <title>Bacillus aquiflavi sp. nov., isolated from yellow water of strong flavor Chinese baijiu in Yibin region of China.</title>
        <authorList>
            <person name="Xie J."/>
        </authorList>
    </citation>
    <scope>NUCLEOTIDE SEQUENCE [LARGE SCALE GENOMIC DNA]</scope>
    <source>
        <strain evidence="7 9">Gsoil 114</strain>
    </source>
</reference>
<evidence type="ECO:0000313" key="6">
    <source>
        <dbReference type="EMBL" id="KHD84911.1"/>
    </source>
</evidence>
<evidence type="ECO:0000313" key="8">
    <source>
        <dbReference type="Proteomes" id="UP000030588"/>
    </source>
</evidence>
<evidence type="ECO:0000313" key="7">
    <source>
        <dbReference type="EMBL" id="NEY19973.1"/>
    </source>
</evidence>
<sequence>MKPSIYITRKIPDGVLNLLQEQCHVNMWEEEDIPVSREVLAKEIAEVDGLFCLLTEEIDADLIEQAPKLKVISNMAVGYNNIDVQYAASKGIIVTNTPGVLTETTADLTFALLTAVSRRIVEAEHFLQAGEWKTWSPMLLTGQDVFGATLGIIGLGRIGEAVARRAKGFNMNVLYHNRSRKREAEETIGIQYAELEQLLKTSDFICVLTPYTEETRNLISYEQFALMKNSAVLINTSRGGIVNEEALYQALLEGKIWGAGLDVFEQEPVPLDHPLLTLPNVVAVPHIGSASIQTRLKMAKLAAENLINGLYGKPVKHVVTE</sequence>
<dbReference type="InterPro" id="IPR029752">
    <property type="entry name" value="D-isomer_DH_CS1"/>
</dbReference>
<dbReference type="AlphaFoldDB" id="A0A0A6VBG1"/>
<dbReference type="InterPro" id="IPR006139">
    <property type="entry name" value="D-isomer_2_OHA_DH_cat_dom"/>
</dbReference>
<dbReference type="PANTHER" id="PTHR10996:SF283">
    <property type="entry name" value="GLYOXYLATE_HYDROXYPYRUVATE REDUCTASE B"/>
    <property type="match status" value="1"/>
</dbReference>
<dbReference type="PANTHER" id="PTHR10996">
    <property type="entry name" value="2-HYDROXYACID DEHYDROGENASE-RELATED"/>
    <property type="match status" value="1"/>
</dbReference>
<gene>
    <name evidence="7" type="ORF">G4D61_08335</name>
    <name evidence="6" type="ORF">NG54_12625</name>
</gene>
<protein>
    <submittedName>
        <fullName evidence="7">D-glycerate dehydrogenase</fullName>
    </submittedName>
    <submittedName>
        <fullName evidence="6">Glyoxylate reductase</fullName>
    </submittedName>
</protein>
<dbReference type="SUPFAM" id="SSF52283">
    <property type="entry name" value="Formate/glycerate dehydrogenase catalytic domain-like"/>
    <property type="match status" value="1"/>
</dbReference>
<dbReference type="GO" id="GO:0030267">
    <property type="term" value="F:glyoxylate reductase (NADPH) activity"/>
    <property type="evidence" value="ECO:0007669"/>
    <property type="project" value="TreeGrafter"/>
</dbReference>
<dbReference type="EMBL" id="JRUN01000038">
    <property type="protein sequence ID" value="KHD84911.1"/>
    <property type="molecule type" value="Genomic_DNA"/>
</dbReference>
<dbReference type="GO" id="GO:0016618">
    <property type="term" value="F:hydroxypyruvate reductase [NAD(P)H] activity"/>
    <property type="evidence" value="ECO:0007669"/>
    <property type="project" value="TreeGrafter"/>
</dbReference>
<accession>A0A0A6VBG1</accession>
<dbReference type="InterPro" id="IPR029753">
    <property type="entry name" value="D-isomer_DH_CS"/>
</dbReference>
<dbReference type="GO" id="GO:0005829">
    <property type="term" value="C:cytosol"/>
    <property type="evidence" value="ECO:0007669"/>
    <property type="project" value="TreeGrafter"/>
</dbReference>
<dbReference type="EMBL" id="JAAIWK010000011">
    <property type="protein sequence ID" value="NEY19973.1"/>
    <property type="molecule type" value="Genomic_DNA"/>
</dbReference>
<dbReference type="Proteomes" id="UP000476934">
    <property type="component" value="Unassembled WGS sequence"/>
</dbReference>
<dbReference type="RefSeq" id="WP_035355159.1">
    <property type="nucleotide sequence ID" value="NZ_JAAIWK010000011.1"/>
</dbReference>
<evidence type="ECO:0000256" key="1">
    <source>
        <dbReference type="ARBA" id="ARBA00005854"/>
    </source>
</evidence>
<evidence type="ECO:0000259" key="5">
    <source>
        <dbReference type="Pfam" id="PF02826"/>
    </source>
</evidence>
<feature type="domain" description="D-isomer specific 2-hydroxyacid dehydrogenase NAD-binding" evidence="5">
    <location>
        <begin position="110"/>
        <end position="288"/>
    </location>
</feature>
<dbReference type="FunFam" id="3.40.50.720:FF:000462">
    <property type="entry name" value="Glyoxylate reductase (NADP+)"/>
    <property type="match status" value="1"/>
</dbReference>
<feature type="domain" description="D-isomer specific 2-hydroxyacid dehydrogenase catalytic" evidence="4">
    <location>
        <begin position="6"/>
        <end position="319"/>
    </location>
</feature>
<dbReference type="PROSITE" id="PS00671">
    <property type="entry name" value="D_2_HYDROXYACID_DH_3"/>
    <property type="match status" value="1"/>
</dbReference>
<dbReference type="Gene3D" id="3.40.50.720">
    <property type="entry name" value="NAD(P)-binding Rossmann-like Domain"/>
    <property type="match status" value="2"/>
</dbReference>
<keyword evidence="9" id="KW-1185">Reference proteome</keyword>